<keyword evidence="2" id="KW-0805">Transcription regulation</keyword>
<dbReference type="SMART" id="SM00733">
    <property type="entry name" value="Mterf"/>
    <property type="match status" value="2"/>
</dbReference>
<dbReference type="InterPro" id="IPR038538">
    <property type="entry name" value="MTERF_sf"/>
</dbReference>
<dbReference type="Proteomes" id="UP000823388">
    <property type="component" value="Chromosome 5N"/>
</dbReference>
<organism evidence="4 5">
    <name type="scientific">Panicum virgatum</name>
    <name type="common">Blackwell switchgrass</name>
    <dbReference type="NCBI Taxonomy" id="38727"/>
    <lineage>
        <taxon>Eukaryota</taxon>
        <taxon>Viridiplantae</taxon>
        <taxon>Streptophyta</taxon>
        <taxon>Embryophyta</taxon>
        <taxon>Tracheophyta</taxon>
        <taxon>Spermatophyta</taxon>
        <taxon>Magnoliopsida</taxon>
        <taxon>Liliopsida</taxon>
        <taxon>Poales</taxon>
        <taxon>Poaceae</taxon>
        <taxon>PACMAD clade</taxon>
        <taxon>Panicoideae</taxon>
        <taxon>Panicodae</taxon>
        <taxon>Paniceae</taxon>
        <taxon>Panicinae</taxon>
        <taxon>Panicum</taxon>
        <taxon>Panicum sect. Hiantes</taxon>
    </lineage>
</organism>
<evidence type="ECO:0000256" key="1">
    <source>
        <dbReference type="ARBA" id="ARBA00007692"/>
    </source>
</evidence>
<evidence type="ECO:0000313" key="5">
    <source>
        <dbReference type="Proteomes" id="UP000823388"/>
    </source>
</evidence>
<dbReference type="GO" id="GO:0006353">
    <property type="term" value="P:DNA-templated transcription termination"/>
    <property type="evidence" value="ECO:0007669"/>
    <property type="project" value="UniProtKB-KW"/>
</dbReference>
<reference evidence="4" key="1">
    <citation type="submission" date="2020-05" db="EMBL/GenBank/DDBJ databases">
        <title>WGS assembly of Panicum virgatum.</title>
        <authorList>
            <person name="Lovell J.T."/>
            <person name="Jenkins J."/>
            <person name="Shu S."/>
            <person name="Juenger T.E."/>
            <person name="Schmutz J."/>
        </authorList>
    </citation>
    <scope>NUCLEOTIDE SEQUENCE</scope>
    <source>
        <strain evidence="4">AP13</strain>
    </source>
</reference>
<keyword evidence="5" id="KW-1185">Reference proteome</keyword>
<dbReference type="InterPro" id="IPR003690">
    <property type="entry name" value="MTERF"/>
</dbReference>
<dbReference type="Pfam" id="PF02536">
    <property type="entry name" value="mTERF"/>
    <property type="match status" value="1"/>
</dbReference>
<proteinExistence type="inferred from homology"/>
<name>A0A8T0S991_PANVG</name>
<dbReference type="PANTHER" id="PTHR13068">
    <property type="entry name" value="CGI-12 PROTEIN-RELATED"/>
    <property type="match status" value="1"/>
</dbReference>
<dbReference type="AlphaFoldDB" id="A0A8T0S991"/>
<comment type="similarity">
    <text evidence="1">Belongs to the mTERF family.</text>
</comment>
<dbReference type="EMBL" id="CM029046">
    <property type="protein sequence ID" value="KAG2593009.1"/>
    <property type="molecule type" value="Genomic_DNA"/>
</dbReference>
<dbReference type="Gene3D" id="1.25.70.10">
    <property type="entry name" value="Transcription termination factor 3, mitochondrial"/>
    <property type="match status" value="1"/>
</dbReference>
<keyword evidence="3" id="KW-0809">Transit peptide</keyword>
<keyword evidence="2" id="KW-0806">Transcription termination</keyword>
<dbReference type="PANTHER" id="PTHR13068:SF84">
    <property type="entry name" value="OS06G0225100 PROTEIN"/>
    <property type="match status" value="1"/>
</dbReference>
<evidence type="ECO:0000313" key="4">
    <source>
        <dbReference type="EMBL" id="KAG2593009.1"/>
    </source>
</evidence>
<accession>A0A8T0S991</accession>
<comment type="caution">
    <text evidence="4">The sequence shown here is derived from an EMBL/GenBank/DDBJ whole genome shotgun (WGS) entry which is preliminary data.</text>
</comment>
<dbReference type="GO" id="GO:0003676">
    <property type="term" value="F:nucleic acid binding"/>
    <property type="evidence" value="ECO:0007669"/>
    <property type="project" value="InterPro"/>
</dbReference>
<protein>
    <submittedName>
        <fullName evidence="4">Uncharacterized protein</fullName>
    </submittedName>
</protein>
<evidence type="ECO:0000256" key="2">
    <source>
        <dbReference type="ARBA" id="ARBA00022472"/>
    </source>
</evidence>
<sequence>MFRHALVVAYTVRWENATSKMELLKSLGWSSSQVAMAVAKMPCILSSSEDRLRRAISFLTKDAGMEVEAIARGPALLKFSIEQRLAPRLKVLKLLKEQGLRLGDRAFYPVACMSSEAFLNKFVRPHAMILPPVLIGACGDATARGGEAPAGTAS</sequence>
<gene>
    <name evidence="4" type="ORF">PVAP13_5NG632001</name>
</gene>
<keyword evidence="2" id="KW-0804">Transcription</keyword>
<evidence type="ECO:0000256" key="3">
    <source>
        <dbReference type="ARBA" id="ARBA00022946"/>
    </source>
</evidence>